<gene>
    <name evidence="3" type="ORF">ASAP_2860</name>
</gene>
<evidence type="ECO:0000256" key="2">
    <source>
        <dbReference type="SAM" id="SignalP"/>
    </source>
</evidence>
<dbReference type="RefSeq" id="WP_023979373.1">
    <property type="nucleotide sequence ID" value="NZ_CBLX010000024.1"/>
</dbReference>
<proteinExistence type="predicted"/>
<evidence type="ECO:0000313" key="3">
    <source>
        <dbReference type="EMBL" id="CDG40905.1"/>
    </source>
</evidence>
<evidence type="ECO:0000313" key="4">
    <source>
        <dbReference type="Proteomes" id="UP000027583"/>
    </source>
</evidence>
<dbReference type="Proteomes" id="UP000027583">
    <property type="component" value="Unassembled WGS sequence"/>
</dbReference>
<protein>
    <recommendedName>
        <fullName evidence="5">Alginate biosynthesis protein AlgF</fullName>
    </recommendedName>
</protein>
<reference evidence="3 4" key="2">
    <citation type="journal article" date="2014" name="PLoS ONE">
        <title>Evolution of mitochondria reconstructed from the energy metabolism of living bacteria.</title>
        <authorList>
            <person name="Degli Esposti M."/>
            <person name="Chouaia B."/>
            <person name="Comandatore F."/>
            <person name="Crotti E."/>
            <person name="Sassera D."/>
            <person name="Lievens P.M."/>
            <person name="Daffonchio D."/>
            <person name="Bandi C."/>
        </authorList>
    </citation>
    <scope>NUCLEOTIDE SEQUENCE [LARGE SCALE GENOMIC DNA]</scope>
    <source>
        <strain evidence="3 4">SF2.1</strain>
    </source>
</reference>
<dbReference type="eggNOG" id="COG5297">
    <property type="taxonomic scope" value="Bacteria"/>
</dbReference>
<dbReference type="Gene3D" id="2.60.120.200">
    <property type="match status" value="1"/>
</dbReference>
<keyword evidence="2" id="KW-0732">Signal</keyword>
<dbReference type="SUPFAM" id="SSF49899">
    <property type="entry name" value="Concanavalin A-like lectins/glucanases"/>
    <property type="match status" value="1"/>
</dbReference>
<comment type="caution">
    <text evidence="3">The sequence shown here is derived from an EMBL/GenBank/DDBJ whole genome shotgun (WGS) entry which is preliminary data.</text>
</comment>
<feature type="chain" id="PRO_5001585602" description="Alginate biosynthesis protein AlgF" evidence="2">
    <location>
        <begin position="23"/>
        <end position="238"/>
    </location>
</feature>
<dbReference type="AlphaFoldDB" id="A0A060QIW4"/>
<reference evidence="3 4" key="1">
    <citation type="journal article" date="2014" name="Genome Biol. Evol.">
        <title>Acetic acid bacteria genomes reveal functional traits for adaptation to life in insect guts.</title>
        <authorList>
            <person name="Chouaia B."/>
            <person name="Gaiarsa S."/>
            <person name="Crotti E."/>
            <person name="Comandatore F."/>
            <person name="Degli Esposti M."/>
            <person name="Ricci I."/>
            <person name="Alma A."/>
            <person name="Favia G."/>
            <person name="Bandi C."/>
            <person name="Daffonchio D."/>
        </authorList>
    </citation>
    <scope>NUCLEOTIDE SEQUENCE [LARGE SCALE GENOMIC DNA]</scope>
    <source>
        <strain evidence="3 4">SF2.1</strain>
    </source>
</reference>
<feature type="region of interest" description="Disordered" evidence="1">
    <location>
        <begin position="71"/>
        <end position="90"/>
    </location>
</feature>
<evidence type="ECO:0008006" key="5">
    <source>
        <dbReference type="Google" id="ProtNLM"/>
    </source>
</evidence>
<accession>A0A060QIW4</accession>
<organism evidence="3 4">
    <name type="scientific">Asaia bogorensis</name>
    <dbReference type="NCBI Taxonomy" id="91915"/>
    <lineage>
        <taxon>Bacteria</taxon>
        <taxon>Pseudomonadati</taxon>
        <taxon>Pseudomonadota</taxon>
        <taxon>Alphaproteobacteria</taxon>
        <taxon>Acetobacterales</taxon>
        <taxon>Acetobacteraceae</taxon>
        <taxon>Asaia</taxon>
    </lineage>
</organism>
<dbReference type="InterPro" id="IPR013320">
    <property type="entry name" value="ConA-like_dom_sf"/>
</dbReference>
<evidence type="ECO:0000256" key="1">
    <source>
        <dbReference type="SAM" id="MobiDB-lite"/>
    </source>
</evidence>
<name>A0A060QIW4_9PROT</name>
<dbReference type="EMBL" id="CBLX010000024">
    <property type="protein sequence ID" value="CDG40905.1"/>
    <property type="molecule type" value="Genomic_DNA"/>
</dbReference>
<feature type="signal peptide" evidence="2">
    <location>
        <begin position="1"/>
        <end position="22"/>
    </location>
</feature>
<sequence>MKKGLFLFPACALASFVAAAHAAPVFDPTGFDLRETKAFSMSVLPATALGQPKADAPYRLTPGGIALSSEARKPTAYHARQPRTEFSESRPWRVADAEAMLDATIHIDRFPKSGNVVLAELTADEDATPILRILVDGDRLVLHGQVDNAPENGVVLGTLDDTHTAHIVLHTRPDGMMTVAANGTPSTFRLSPQAMAIPVMFRTGAHAINDIGTTPDQIAVTLTGLSVHHGAAQSGLRS</sequence>